<feature type="compositionally biased region" description="Polar residues" evidence="1">
    <location>
        <begin position="39"/>
        <end position="48"/>
    </location>
</feature>
<dbReference type="AlphaFoldDB" id="A0A8J7S7T9"/>
<evidence type="ECO:0000313" key="3">
    <source>
        <dbReference type="Proteomes" id="UP000636888"/>
    </source>
</evidence>
<keyword evidence="3" id="KW-1185">Reference proteome</keyword>
<gene>
    <name evidence="2" type="ORF">JFN93_20670</name>
</gene>
<name>A0A8J7S7T9_9BACT</name>
<dbReference type="EMBL" id="JAEMHM010000020">
    <property type="protein sequence ID" value="MBJ6727132.1"/>
    <property type="molecule type" value="Genomic_DNA"/>
</dbReference>
<evidence type="ECO:0000313" key="2">
    <source>
        <dbReference type="EMBL" id="MBJ6727132.1"/>
    </source>
</evidence>
<feature type="region of interest" description="Disordered" evidence="1">
    <location>
        <begin position="36"/>
        <end position="58"/>
    </location>
</feature>
<proteinExistence type="predicted"/>
<comment type="caution">
    <text evidence="2">The sequence shown here is derived from an EMBL/GenBank/DDBJ whole genome shotgun (WGS) entry which is preliminary data.</text>
</comment>
<dbReference type="Proteomes" id="UP000636888">
    <property type="component" value="Unassembled WGS sequence"/>
</dbReference>
<evidence type="ECO:0000256" key="1">
    <source>
        <dbReference type="SAM" id="MobiDB-lite"/>
    </source>
</evidence>
<sequence length="58" mass="6075">MRPVMLIGLFFLLAAAPQGGCHLSFPDQARLEPPKLSASFGSDASENSLPGMGCLLLT</sequence>
<protein>
    <submittedName>
        <fullName evidence="2">Uncharacterized protein</fullName>
    </submittedName>
</protein>
<dbReference type="RefSeq" id="WP_199386044.1">
    <property type="nucleotide sequence ID" value="NZ_JAEMHM010000020.1"/>
</dbReference>
<organism evidence="2 3">
    <name type="scientific">Geomesophilobacter sediminis</name>
    <dbReference type="NCBI Taxonomy" id="2798584"/>
    <lineage>
        <taxon>Bacteria</taxon>
        <taxon>Pseudomonadati</taxon>
        <taxon>Thermodesulfobacteriota</taxon>
        <taxon>Desulfuromonadia</taxon>
        <taxon>Geobacterales</taxon>
        <taxon>Geobacteraceae</taxon>
        <taxon>Geomesophilobacter</taxon>
    </lineage>
</organism>
<reference evidence="2" key="1">
    <citation type="submission" date="2020-12" db="EMBL/GenBank/DDBJ databases">
        <title>Geomonas sp. Red875, isolated from river sediment.</title>
        <authorList>
            <person name="Xu Z."/>
            <person name="Zhang Z."/>
            <person name="Masuda Y."/>
            <person name="Itoh H."/>
            <person name="Senoo K."/>
        </authorList>
    </citation>
    <scope>NUCLEOTIDE SEQUENCE</scope>
    <source>
        <strain evidence="2">Red875</strain>
    </source>
</reference>
<accession>A0A8J7S7T9</accession>